<proteinExistence type="predicted"/>
<name>A0ACB8CQQ9_DERSI</name>
<accession>A0ACB8CQQ9</accession>
<evidence type="ECO:0000313" key="2">
    <source>
        <dbReference type="Proteomes" id="UP000821865"/>
    </source>
</evidence>
<dbReference type="EMBL" id="CM023474">
    <property type="protein sequence ID" value="KAH7949360.1"/>
    <property type="molecule type" value="Genomic_DNA"/>
</dbReference>
<dbReference type="Proteomes" id="UP000821865">
    <property type="component" value="Chromosome 5"/>
</dbReference>
<comment type="caution">
    <text evidence="1">The sequence shown here is derived from an EMBL/GenBank/DDBJ whole genome shotgun (WGS) entry which is preliminary data.</text>
</comment>
<reference evidence="1" key="1">
    <citation type="submission" date="2020-05" db="EMBL/GenBank/DDBJ databases">
        <title>Large-scale comparative analyses of tick genomes elucidate their genetic diversity and vector capacities.</title>
        <authorList>
            <person name="Jia N."/>
            <person name="Wang J."/>
            <person name="Shi W."/>
            <person name="Du L."/>
            <person name="Sun Y."/>
            <person name="Zhan W."/>
            <person name="Jiang J."/>
            <person name="Wang Q."/>
            <person name="Zhang B."/>
            <person name="Ji P."/>
            <person name="Sakyi L.B."/>
            <person name="Cui X."/>
            <person name="Yuan T."/>
            <person name="Jiang B."/>
            <person name="Yang W."/>
            <person name="Lam T.T.-Y."/>
            <person name="Chang Q."/>
            <person name="Ding S."/>
            <person name="Wang X."/>
            <person name="Zhu J."/>
            <person name="Ruan X."/>
            <person name="Zhao L."/>
            <person name="Wei J."/>
            <person name="Que T."/>
            <person name="Du C."/>
            <person name="Cheng J."/>
            <person name="Dai P."/>
            <person name="Han X."/>
            <person name="Huang E."/>
            <person name="Gao Y."/>
            <person name="Liu J."/>
            <person name="Shao H."/>
            <person name="Ye R."/>
            <person name="Li L."/>
            <person name="Wei W."/>
            <person name="Wang X."/>
            <person name="Wang C."/>
            <person name="Yang T."/>
            <person name="Huo Q."/>
            <person name="Li W."/>
            <person name="Guo W."/>
            <person name="Chen H."/>
            <person name="Zhou L."/>
            <person name="Ni X."/>
            <person name="Tian J."/>
            <person name="Zhou Y."/>
            <person name="Sheng Y."/>
            <person name="Liu T."/>
            <person name="Pan Y."/>
            <person name="Xia L."/>
            <person name="Li J."/>
            <person name="Zhao F."/>
            <person name="Cao W."/>
        </authorList>
    </citation>
    <scope>NUCLEOTIDE SEQUENCE</scope>
    <source>
        <strain evidence="1">Dsil-2018</strain>
    </source>
</reference>
<evidence type="ECO:0000313" key="1">
    <source>
        <dbReference type="EMBL" id="KAH7949360.1"/>
    </source>
</evidence>
<protein>
    <submittedName>
        <fullName evidence="1">Uncharacterized protein</fullName>
    </submittedName>
</protein>
<sequence length="200" mass="22682">MRREGHLAKVKRDNPSTSKQSFLTTAFKDDRTNAFNVDLREALVASIFPWVKIENPVLKQFLQEDSNHNVPSESTLWKNYLRPFYEETLGRIREELGDSCIWISVDETTDVKGSFVAHFPAGKLAAHENTRAFLVCSKPLEGTNGESISYFVNESLKVLYPAGVEDIKVLLLYTDAAAYRHKAALRLKTVYPQMVHVAYA</sequence>
<organism evidence="1 2">
    <name type="scientific">Dermacentor silvarum</name>
    <name type="common">Tick</name>
    <dbReference type="NCBI Taxonomy" id="543639"/>
    <lineage>
        <taxon>Eukaryota</taxon>
        <taxon>Metazoa</taxon>
        <taxon>Ecdysozoa</taxon>
        <taxon>Arthropoda</taxon>
        <taxon>Chelicerata</taxon>
        <taxon>Arachnida</taxon>
        <taxon>Acari</taxon>
        <taxon>Parasitiformes</taxon>
        <taxon>Ixodida</taxon>
        <taxon>Ixodoidea</taxon>
        <taxon>Ixodidae</taxon>
        <taxon>Rhipicephalinae</taxon>
        <taxon>Dermacentor</taxon>
    </lineage>
</organism>
<gene>
    <name evidence="1" type="ORF">HPB49_008150</name>
</gene>
<keyword evidence="2" id="KW-1185">Reference proteome</keyword>